<reference evidence="2 3" key="1">
    <citation type="submission" date="2020-06" db="EMBL/GenBank/DDBJ databases">
        <authorList>
            <person name="Li R."/>
            <person name="Bekaert M."/>
        </authorList>
    </citation>
    <scope>NUCLEOTIDE SEQUENCE [LARGE SCALE GENOMIC DNA]</scope>
    <source>
        <strain evidence="3">wild</strain>
    </source>
</reference>
<dbReference type="GO" id="GO:0016020">
    <property type="term" value="C:membrane"/>
    <property type="evidence" value="ECO:0007669"/>
    <property type="project" value="InterPro"/>
</dbReference>
<dbReference type="EMBL" id="CACVKT020004349">
    <property type="protein sequence ID" value="CAC5389532.1"/>
    <property type="molecule type" value="Genomic_DNA"/>
</dbReference>
<dbReference type="PROSITE" id="PS50060">
    <property type="entry name" value="MAM_2"/>
    <property type="match status" value="1"/>
</dbReference>
<sequence length="301" mass="34678">MKYIGSYRIAFRAIRGNGYKGDIAVDDISLTNTTCKKALTNYSQTCLKTDKLVTIPECSKYYLQFSKTKLIFDQEFKDCSAVYQDIHASTRTICNERTNPNICTFNLSKVERKRPGCFLSNRLLIEYKCIDRLQNILSDDSKKKVSSIDMAKSPSTVKTIDNTENEVDSAETETQPQILETQQIPQIQDIDFLDDSFNTQISTMPNCDFENFLSTISEENLNLMAEQNAKFNSRFVKNDENERATFIEQRDNLNTIRKMNSAVKTFQQYLINVKREFREIHTRVGSVPSRIFLLGYGKISK</sequence>
<evidence type="ECO:0000313" key="3">
    <source>
        <dbReference type="Proteomes" id="UP000507470"/>
    </source>
</evidence>
<dbReference type="Gene3D" id="2.60.120.200">
    <property type="match status" value="1"/>
</dbReference>
<dbReference type="OrthoDB" id="5945029at2759"/>
<dbReference type="Proteomes" id="UP000507470">
    <property type="component" value="Unassembled WGS sequence"/>
</dbReference>
<dbReference type="InterPro" id="IPR000998">
    <property type="entry name" value="MAM_dom"/>
</dbReference>
<accession>A0A6J8C147</accession>
<gene>
    <name evidence="2" type="ORF">MCOR_24691</name>
</gene>
<keyword evidence="3" id="KW-1185">Reference proteome</keyword>
<protein>
    <recommendedName>
        <fullName evidence="1">MAM domain-containing protein</fullName>
    </recommendedName>
</protein>
<dbReference type="AlphaFoldDB" id="A0A6J8C147"/>
<evidence type="ECO:0000259" key="1">
    <source>
        <dbReference type="PROSITE" id="PS50060"/>
    </source>
</evidence>
<feature type="domain" description="MAM" evidence="1">
    <location>
        <begin position="1"/>
        <end position="37"/>
    </location>
</feature>
<evidence type="ECO:0000313" key="2">
    <source>
        <dbReference type="EMBL" id="CAC5389532.1"/>
    </source>
</evidence>
<name>A0A6J8C147_MYTCO</name>
<organism evidence="2 3">
    <name type="scientific">Mytilus coruscus</name>
    <name type="common">Sea mussel</name>
    <dbReference type="NCBI Taxonomy" id="42192"/>
    <lineage>
        <taxon>Eukaryota</taxon>
        <taxon>Metazoa</taxon>
        <taxon>Spiralia</taxon>
        <taxon>Lophotrochozoa</taxon>
        <taxon>Mollusca</taxon>
        <taxon>Bivalvia</taxon>
        <taxon>Autobranchia</taxon>
        <taxon>Pteriomorphia</taxon>
        <taxon>Mytilida</taxon>
        <taxon>Mytiloidea</taxon>
        <taxon>Mytilidae</taxon>
        <taxon>Mytilinae</taxon>
        <taxon>Mytilus</taxon>
    </lineage>
</organism>
<proteinExistence type="predicted"/>